<dbReference type="GO" id="GO:0016787">
    <property type="term" value="F:hydrolase activity"/>
    <property type="evidence" value="ECO:0007669"/>
    <property type="project" value="UniProtKB-ARBA"/>
</dbReference>
<feature type="region of interest" description="Disordered" evidence="1">
    <location>
        <begin position="1"/>
        <end position="65"/>
    </location>
</feature>
<dbReference type="AlphaFoldDB" id="A0A8J2SU77"/>
<name>A0A8J2SU77_9STRA</name>
<evidence type="ECO:0000259" key="2">
    <source>
        <dbReference type="SMART" id="SM00478"/>
    </source>
</evidence>
<dbReference type="SUPFAM" id="SSF48150">
    <property type="entry name" value="DNA-glycosylase"/>
    <property type="match status" value="1"/>
</dbReference>
<gene>
    <name evidence="3" type="ORF">PECAL_4P10520</name>
</gene>
<sequence>MAKSAPTTRVPISGKKTPAKASHSTTAKTKQASTARKATTSKKDSSKKKPRGKTEAEEPYPTWAAPTPAAAVEAVARLATVHGLPSPPERKSILDSLVRTILSQNTTDKTSAVAFARLKEGLPTWSQVLDAPEGVAEDLVRCGGLAEVKMERVRAILRDDRVRTDGEPSLEWLHERDDDEVKRVLTSFKGVGPKTVACVMMFTMGRAEFPVDTHVLHIAKKLNWLPADASREQAYEHLNRRVPNECKLDLHILLVEHGKCCAKCAKNGKLQKKECAVDACPLVGL</sequence>
<dbReference type="SMART" id="SM00478">
    <property type="entry name" value="ENDO3c"/>
    <property type="match status" value="1"/>
</dbReference>
<dbReference type="CDD" id="cd00056">
    <property type="entry name" value="ENDO3c"/>
    <property type="match status" value="1"/>
</dbReference>
<dbReference type="OrthoDB" id="5607at2759"/>
<feature type="domain" description="HhH-GPD" evidence="2">
    <location>
        <begin position="102"/>
        <end position="260"/>
    </location>
</feature>
<dbReference type="InterPro" id="IPR003265">
    <property type="entry name" value="HhH-GPD_domain"/>
</dbReference>
<proteinExistence type="predicted"/>
<feature type="compositionally biased region" description="Low complexity" evidence="1">
    <location>
        <begin position="15"/>
        <end position="38"/>
    </location>
</feature>
<dbReference type="GO" id="GO:0140097">
    <property type="term" value="F:catalytic activity, acting on DNA"/>
    <property type="evidence" value="ECO:0007669"/>
    <property type="project" value="UniProtKB-ARBA"/>
</dbReference>
<evidence type="ECO:0000313" key="3">
    <source>
        <dbReference type="EMBL" id="CAH0373812.1"/>
    </source>
</evidence>
<dbReference type="Proteomes" id="UP000789595">
    <property type="component" value="Unassembled WGS sequence"/>
</dbReference>
<dbReference type="InterPro" id="IPR011257">
    <property type="entry name" value="DNA_glycosylase"/>
</dbReference>
<dbReference type="Pfam" id="PF00730">
    <property type="entry name" value="HhH-GPD"/>
    <property type="match status" value="1"/>
</dbReference>
<organism evidence="3 4">
    <name type="scientific">Pelagomonas calceolata</name>
    <dbReference type="NCBI Taxonomy" id="35677"/>
    <lineage>
        <taxon>Eukaryota</taxon>
        <taxon>Sar</taxon>
        <taxon>Stramenopiles</taxon>
        <taxon>Ochrophyta</taxon>
        <taxon>Pelagophyceae</taxon>
        <taxon>Pelagomonadales</taxon>
        <taxon>Pelagomonadaceae</taxon>
        <taxon>Pelagomonas</taxon>
    </lineage>
</organism>
<comment type="caution">
    <text evidence="3">The sequence shown here is derived from an EMBL/GenBank/DDBJ whole genome shotgun (WGS) entry which is preliminary data.</text>
</comment>
<keyword evidence="4" id="KW-1185">Reference proteome</keyword>
<dbReference type="InterPro" id="IPR023170">
    <property type="entry name" value="HhH_base_excis_C"/>
</dbReference>
<accession>A0A8J2SU77</accession>
<dbReference type="EMBL" id="CAKKNE010000004">
    <property type="protein sequence ID" value="CAH0373812.1"/>
    <property type="molecule type" value="Genomic_DNA"/>
</dbReference>
<dbReference type="Gene3D" id="1.10.340.30">
    <property type="entry name" value="Hypothetical protein, domain 2"/>
    <property type="match status" value="1"/>
</dbReference>
<reference evidence="3" key="1">
    <citation type="submission" date="2021-11" db="EMBL/GenBank/DDBJ databases">
        <authorList>
            <consortium name="Genoscope - CEA"/>
            <person name="William W."/>
        </authorList>
    </citation>
    <scope>NUCLEOTIDE SEQUENCE</scope>
</reference>
<evidence type="ECO:0000256" key="1">
    <source>
        <dbReference type="SAM" id="MobiDB-lite"/>
    </source>
</evidence>
<dbReference type="PANTHER" id="PTHR47203">
    <property type="match status" value="1"/>
</dbReference>
<evidence type="ECO:0000313" key="4">
    <source>
        <dbReference type="Proteomes" id="UP000789595"/>
    </source>
</evidence>
<dbReference type="PANTHER" id="PTHR47203:SF1">
    <property type="entry name" value="HYPOTHETICAL BASE EXCISION DNA REPAIR PROTEIN (EUROFUNG)"/>
    <property type="match status" value="1"/>
</dbReference>
<dbReference type="GO" id="GO:0006284">
    <property type="term" value="P:base-excision repair"/>
    <property type="evidence" value="ECO:0007669"/>
    <property type="project" value="InterPro"/>
</dbReference>
<dbReference type="Gene3D" id="1.10.1670.10">
    <property type="entry name" value="Helix-hairpin-Helix base-excision DNA repair enzymes (C-terminal)"/>
    <property type="match status" value="1"/>
</dbReference>
<protein>
    <recommendedName>
        <fullName evidence="2">HhH-GPD domain-containing protein</fullName>
    </recommendedName>
</protein>